<dbReference type="AlphaFoldDB" id="A0A814MRK0"/>
<sequence>MSENDDKMYGTQEQYRLGLDHVERIIRFKSDLLNQLDEKRVKPPGWSESILEVAVRWLMRQCGRVETECRHKSMELSYKLAPCIKGVKDIRDYFNIKLKNESEMYFLAQLTGDKFQFNLLITWLKLLNDPLDCYTWVFAEKLISPQSLFSSQKTCVWTSLETFINKIALNSLNEFVSKFYSESLVFTPNEID</sequence>
<reference evidence="2" key="1">
    <citation type="submission" date="2021-02" db="EMBL/GenBank/DDBJ databases">
        <authorList>
            <person name="Nowell W R."/>
        </authorList>
    </citation>
    <scope>NUCLEOTIDE SEQUENCE</scope>
    <source>
        <strain evidence="2">Ploen Becks lab</strain>
    </source>
</reference>
<dbReference type="OrthoDB" id="431717at2759"/>
<dbReference type="InterPro" id="IPR046803">
    <property type="entry name" value="DNAPKcs_CC1-2"/>
</dbReference>
<keyword evidence="3" id="KW-1185">Reference proteome</keyword>
<accession>A0A814MRK0</accession>
<evidence type="ECO:0000313" key="3">
    <source>
        <dbReference type="Proteomes" id="UP000663879"/>
    </source>
</evidence>
<comment type="caution">
    <text evidence="2">The sequence shown here is derived from an EMBL/GenBank/DDBJ whole genome shotgun (WGS) entry which is preliminary data.</text>
</comment>
<evidence type="ECO:0000313" key="2">
    <source>
        <dbReference type="EMBL" id="CAF1081558.1"/>
    </source>
</evidence>
<dbReference type="Proteomes" id="UP000663879">
    <property type="component" value="Unassembled WGS sequence"/>
</dbReference>
<feature type="domain" description="DNA-dependent protein kinase catalytic subunit CC1/2" evidence="1">
    <location>
        <begin position="2"/>
        <end position="113"/>
    </location>
</feature>
<organism evidence="2 3">
    <name type="scientific">Brachionus calyciflorus</name>
    <dbReference type="NCBI Taxonomy" id="104777"/>
    <lineage>
        <taxon>Eukaryota</taxon>
        <taxon>Metazoa</taxon>
        <taxon>Spiralia</taxon>
        <taxon>Gnathifera</taxon>
        <taxon>Rotifera</taxon>
        <taxon>Eurotatoria</taxon>
        <taxon>Monogononta</taxon>
        <taxon>Pseudotrocha</taxon>
        <taxon>Ploima</taxon>
        <taxon>Brachionidae</taxon>
        <taxon>Brachionus</taxon>
    </lineage>
</organism>
<dbReference type="Pfam" id="PF20502">
    <property type="entry name" value="DNAPKcs_CC1-2"/>
    <property type="match status" value="1"/>
</dbReference>
<protein>
    <recommendedName>
        <fullName evidence="1">DNA-dependent protein kinase catalytic subunit CC1/2 domain-containing protein</fullName>
    </recommendedName>
</protein>
<dbReference type="EMBL" id="CAJNOC010006599">
    <property type="protein sequence ID" value="CAF1081558.1"/>
    <property type="molecule type" value="Genomic_DNA"/>
</dbReference>
<gene>
    <name evidence="2" type="ORF">OXX778_LOCUS20216</name>
</gene>
<evidence type="ECO:0000259" key="1">
    <source>
        <dbReference type="Pfam" id="PF20502"/>
    </source>
</evidence>
<name>A0A814MRK0_9BILA</name>
<proteinExistence type="predicted"/>